<dbReference type="InParanoid" id="U5DHB7"/>
<protein>
    <submittedName>
        <fullName evidence="1">Uncharacterized protein</fullName>
    </submittedName>
</protein>
<name>U5DHB7_9CHRO</name>
<keyword evidence="2" id="KW-1185">Reference proteome</keyword>
<dbReference type="STRING" id="582515.KR51_00024200"/>
<dbReference type="Proteomes" id="UP000016960">
    <property type="component" value="Unassembled WGS sequence"/>
</dbReference>
<feature type="non-terminal residue" evidence="1">
    <location>
        <position position="1"/>
    </location>
</feature>
<sequence>SSTPSRGVFRVEGFQFLARILHLELPIYPRLTLIANFRPNLRFHSRPNADGRAKNENKQVFPG</sequence>
<organism evidence="1 2">
    <name type="scientific">Rubidibacter lacunae KORDI 51-2</name>
    <dbReference type="NCBI Taxonomy" id="582515"/>
    <lineage>
        <taxon>Bacteria</taxon>
        <taxon>Bacillati</taxon>
        <taxon>Cyanobacteriota</taxon>
        <taxon>Cyanophyceae</taxon>
        <taxon>Oscillatoriophycideae</taxon>
        <taxon>Chroococcales</taxon>
        <taxon>Aphanothecaceae</taxon>
        <taxon>Rubidibacter</taxon>
    </lineage>
</organism>
<gene>
    <name evidence="1" type="ORF">KR51_00024200</name>
</gene>
<dbReference type="AlphaFoldDB" id="U5DHB7"/>
<evidence type="ECO:0000313" key="2">
    <source>
        <dbReference type="Proteomes" id="UP000016960"/>
    </source>
</evidence>
<proteinExistence type="predicted"/>
<comment type="caution">
    <text evidence="1">The sequence shown here is derived from an EMBL/GenBank/DDBJ whole genome shotgun (WGS) entry which is preliminary data.</text>
</comment>
<dbReference type="EMBL" id="ASSJ01000058">
    <property type="protein sequence ID" value="ERN41001.1"/>
    <property type="molecule type" value="Genomic_DNA"/>
</dbReference>
<reference evidence="1 2" key="1">
    <citation type="submission" date="2013-05" db="EMBL/GenBank/DDBJ databases">
        <title>Draft genome sequence of Rubidibacter lacunae KORDI 51-2.</title>
        <authorList>
            <person name="Choi D.H."/>
            <person name="Noh J.H."/>
            <person name="Kwon K.-K."/>
            <person name="Lee J.-H."/>
            <person name="Ryu J.-Y."/>
        </authorList>
    </citation>
    <scope>NUCLEOTIDE SEQUENCE [LARGE SCALE GENOMIC DNA]</scope>
    <source>
        <strain evidence="1 2">KORDI 51-2</strain>
    </source>
</reference>
<evidence type="ECO:0000313" key="1">
    <source>
        <dbReference type="EMBL" id="ERN41001.1"/>
    </source>
</evidence>
<accession>U5DHB7</accession>